<reference evidence="1" key="2">
    <citation type="journal article" date="2021" name="PeerJ">
        <title>Extensive microbial diversity within the chicken gut microbiome revealed by metagenomics and culture.</title>
        <authorList>
            <person name="Gilroy R."/>
            <person name="Ravi A."/>
            <person name="Getino M."/>
            <person name="Pursley I."/>
            <person name="Horton D.L."/>
            <person name="Alikhan N.F."/>
            <person name="Baker D."/>
            <person name="Gharbi K."/>
            <person name="Hall N."/>
            <person name="Watson M."/>
            <person name="Adriaenssens E.M."/>
            <person name="Foster-Nyarko E."/>
            <person name="Jarju S."/>
            <person name="Secka A."/>
            <person name="Antonio M."/>
            <person name="Oren A."/>
            <person name="Chaudhuri R.R."/>
            <person name="La Ragione R."/>
            <person name="Hildebrand F."/>
            <person name="Pallen M.J."/>
        </authorList>
    </citation>
    <scope>NUCLEOTIDE SEQUENCE</scope>
    <source>
        <strain evidence="1">CHK191-8634</strain>
    </source>
</reference>
<evidence type="ECO:0000313" key="2">
    <source>
        <dbReference type="Proteomes" id="UP000824073"/>
    </source>
</evidence>
<dbReference type="EMBL" id="DVMR01000034">
    <property type="protein sequence ID" value="HIU43410.1"/>
    <property type="molecule type" value="Genomic_DNA"/>
</dbReference>
<accession>A0A9D1IUJ6</accession>
<name>A0A9D1IUJ6_9CLOT</name>
<comment type="caution">
    <text evidence="1">The sequence shown here is derived from an EMBL/GenBank/DDBJ whole genome shotgun (WGS) entry which is preliminary data.</text>
</comment>
<dbReference type="Proteomes" id="UP000824073">
    <property type="component" value="Unassembled WGS sequence"/>
</dbReference>
<dbReference type="AlphaFoldDB" id="A0A9D1IUJ6"/>
<proteinExistence type="predicted"/>
<sequence>MNKKSLLIVAAVILVVLAAALAWNFFGNQSGVSAGAEAVIRAAATGPNTDLFDMAAMLQISSANEEERAAAQEASEKQMENWQTAVGAYFAEGALEQFINNGYATGYLAQAAVGDQTLALKELTLVEKTDNHESVDFTYTIGEQEFQARAEFSLGSDGLISRAEFVAVS</sequence>
<organism evidence="1 2">
    <name type="scientific">Candidatus Ventrousia excrementavium</name>
    <dbReference type="NCBI Taxonomy" id="2840961"/>
    <lineage>
        <taxon>Bacteria</taxon>
        <taxon>Bacillati</taxon>
        <taxon>Bacillota</taxon>
        <taxon>Clostridia</taxon>
        <taxon>Eubacteriales</taxon>
        <taxon>Clostridiaceae</taxon>
        <taxon>Clostridiaceae incertae sedis</taxon>
        <taxon>Candidatus Ventrousia</taxon>
    </lineage>
</organism>
<evidence type="ECO:0000313" key="1">
    <source>
        <dbReference type="EMBL" id="HIU43410.1"/>
    </source>
</evidence>
<reference evidence="1" key="1">
    <citation type="submission" date="2020-10" db="EMBL/GenBank/DDBJ databases">
        <authorList>
            <person name="Gilroy R."/>
        </authorList>
    </citation>
    <scope>NUCLEOTIDE SEQUENCE</scope>
    <source>
        <strain evidence="1">CHK191-8634</strain>
    </source>
</reference>
<protein>
    <submittedName>
        <fullName evidence="1">Uncharacterized protein</fullName>
    </submittedName>
</protein>
<gene>
    <name evidence="1" type="ORF">IAB67_03840</name>
</gene>